<accession>A0A3S4XWS4</accession>
<gene>
    <name evidence="7" type="ORF">NCTC12967_00167</name>
</gene>
<dbReference type="InterPro" id="IPR002528">
    <property type="entry name" value="MATE_fam"/>
</dbReference>
<comment type="function">
    <text evidence="1">Multidrug efflux pump.</text>
</comment>
<feature type="transmembrane region" description="Helical" evidence="6">
    <location>
        <begin position="262"/>
        <end position="284"/>
    </location>
</feature>
<keyword evidence="8" id="KW-1185">Reference proteome</keyword>
<feature type="transmembrane region" description="Helical" evidence="6">
    <location>
        <begin position="290"/>
        <end position="310"/>
    </location>
</feature>
<feature type="transmembrane region" description="Helical" evidence="6">
    <location>
        <begin position="423"/>
        <end position="441"/>
    </location>
</feature>
<organism evidence="7 8">
    <name type="scientific">Arachnia propionica</name>
    <dbReference type="NCBI Taxonomy" id="1750"/>
    <lineage>
        <taxon>Bacteria</taxon>
        <taxon>Bacillati</taxon>
        <taxon>Actinomycetota</taxon>
        <taxon>Actinomycetes</taxon>
        <taxon>Propionibacteriales</taxon>
        <taxon>Propionibacteriaceae</taxon>
        <taxon>Arachnia</taxon>
    </lineage>
</organism>
<evidence type="ECO:0000313" key="7">
    <source>
        <dbReference type="EMBL" id="VEH68905.1"/>
    </source>
</evidence>
<feature type="transmembrane region" description="Helical" evidence="6">
    <location>
        <begin position="189"/>
        <end position="217"/>
    </location>
</feature>
<sequence length="459" mass="48785">MKKASDHRQLAPGTFSGLAFAILAIDLIAVGNGVVDVIFLTPFGLEVIAAMGLGDSVVLLFFAFFAGVVDVYASRLARAEGKGHTAHAMVRLLTSAVRVVVCWSALACAVVILLPLGFSIMGADATLRVYAEHYAAARLLGLALSLALSLASVSLRIFGYKKLSVWLVVIMFMANAGLNWVFLHGSAHVIFATPVLAVGIATIVAQAFAGLIGWSVLVRHLRRTRSAEEKETGVGAEPSEFDYGASMFRTSSGVGMRQMNNYVAAVLPFLMISSLDVGVVAATTVATKLWTIYCRVPQAALGAAGIFLGYARGESTDRAHSSARRIFYPYVVAPSILAGVVILVLAPWLSRLFGGEEVRTDTVFLLFVAFMLGVPFYLAEQYSAEILTLEQEGTVMASMSTAVTCVVAAPIAVAGVLVWQSAFISLLSAAAASAVLAFGFTRRTMSMGYHYGALRETTR</sequence>
<dbReference type="PANTHER" id="PTHR43298">
    <property type="entry name" value="MULTIDRUG RESISTANCE PROTEIN NORM-RELATED"/>
    <property type="match status" value="1"/>
</dbReference>
<dbReference type="GO" id="GO:0005886">
    <property type="term" value="C:plasma membrane"/>
    <property type="evidence" value="ECO:0007669"/>
    <property type="project" value="TreeGrafter"/>
</dbReference>
<proteinExistence type="inferred from homology"/>
<dbReference type="Proteomes" id="UP000273044">
    <property type="component" value="Chromosome"/>
</dbReference>
<feature type="transmembrane region" description="Helical" evidence="6">
    <location>
        <begin position="92"/>
        <end position="116"/>
    </location>
</feature>
<protein>
    <recommendedName>
        <fullName evidence="3">Probable multidrug resistance protein NorM</fullName>
    </recommendedName>
    <alternativeName>
        <fullName evidence="5">Multidrug-efflux transporter</fullName>
    </alternativeName>
</protein>
<evidence type="ECO:0000256" key="4">
    <source>
        <dbReference type="ARBA" id="ARBA00022448"/>
    </source>
</evidence>
<feature type="transmembrane region" description="Helical" evidence="6">
    <location>
        <begin position="399"/>
        <end position="417"/>
    </location>
</feature>
<feature type="transmembrane region" description="Helical" evidence="6">
    <location>
        <begin position="47"/>
        <end position="72"/>
    </location>
</feature>
<feature type="transmembrane region" description="Helical" evidence="6">
    <location>
        <begin position="362"/>
        <end position="379"/>
    </location>
</feature>
<keyword evidence="6" id="KW-1133">Transmembrane helix</keyword>
<comment type="similarity">
    <text evidence="2">Belongs to the multi antimicrobial extrusion (MATE) (TC 2.A.66.1) family.</text>
</comment>
<feature type="transmembrane region" description="Helical" evidence="6">
    <location>
        <begin position="136"/>
        <end position="158"/>
    </location>
</feature>
<evidence type="ECO:0000256" key="5">
    <source>
        <dbReference type="ARBA" id="ARBA00031636"/>
    </source>
</evidence>
<keyword evidence="6" id="KW-0472">Membrane</keyword>
<evidence type="ECO:0000313" key="8">
    <source>
        <dbReference type="Proteomes" id="UP000273044"/>
    </source>
</evidence>
<dbReference type="GO" id="GO:0015297">
    <property type="term" value="F:antiporter activity"/>
    <property type="evidence" value="ECO:0007669"/>
    <property type="project" value="InterPro"/>
</dbReference>
<evidence type="ECO:0000256" key="6">
    <source>
        <dbReference type="SAM" id="Phobius"/>
    </source>
</evidence>
<evidence type="ECO:0000256" key="3">
    <source>
        <dbReference type="ARBA" id="ARBA00020268"/>
    </source>
</evidence>
<dbReference type="Pfam" id="PF01554">
    <property type="entry name" value="MatE"/>
    <property type="match status" value="1"/>
</dbReference>
<feature type="transmembrane region" description="Helical" evidence="6">
    <location>
        <begin position="165"/>
        <end position="183"/>
    </location>
</feature>
<dbReference type="InterPro" id="IPR050222">
    <property type="entry name" value="MATE_MdtK"/>
</dbReference>
<name>A0A3S4XWS4_9ACTN</name>
<feature type="transmembrane region" description="Helical" evidence="6">
    <location>
        <begin position="330"/>
        <end position="350"/>
    </location>
</feature>
<evidence type="ECO:0000256" key="1">
    <source>
        <dbReference type="ARBA" id="ARBA00003408"/>
    </source>
</evidence>
<dbReference type="PANTHER" id="PTHR43298:SF2">
    <property type="entry name" value="FMN_FAD EXPORTER YEEO-RELATED"/>
    <property type="match status" value="1"/>
</dbReference>
<keyword evidence="6" id="KW-0812">Transmembrane</keyword>
<feature type="transmembrane region" description="Helical" evidence="6">
    <location>
        <begin position="12"/>
        <end position="35"/>
    </location>
</feature>
<evidence type="ECO:0000256" key="2">
    <source>
        <dbReference type="ARBA" id="ARBA00010199"/>
    </source>
</evidence>
<dbReference type="EMBL" id="LR134406">
    <property type="protein sequence ID" value="VEH68905.1"/>
    <property type="molecule type" value="Genomic_DNA"/>
</dbReference>
<dbReference type="AlphaFoldDB" id="A0A3S4XWS4"/>
<keyword evidence="4" id="KW-0813">Transport</keyword>
<dbReference type="GO" id="GO:0042910">
    <property type="term" value="F:xenobiotic transmembrane transporter activity"/>
    <property type="evidence" value="ECO:0007669"/>
    <property type="project" value="InterPro"/>
</dbReference>
<reference evidence="7 8" key="1">
    <citation type="submission" date="2018-12" db="EMBL/GenBank/DDBJ databases">
        <authorList>
            <consortium name="Pathogen Informatics"/>
        </authorList>
    </citation>
    <scope>NUCLEOTIDE SEQUENCE [LARGE SCALE GENOMIC DNA]</scope>
    <source>
        <strain evidence="7 8">NCTC12967</strain>
    </source>
</reference>